<feature type="binding site" evidence="8">
    <location>
        <position position="226"/>
    </location>
    <ligand>
        <name>Zn(2+)</name>
        <dbReference type="ChEBI" id="CHEBI:29105"/>
    </ligand>
</feature>
<dbReference type="PANTHER" id="PTHR11002">
    <property type="entry name" value="CARBONIC ANHYDRASE"/>
    <property type="match status" value="1"/>
</dbReference>
<evidence type="ECO:0000313" key="11">
    <source>
        <dbReference type="Proteomes" id="UP000237105"/>
    </source>
</evidence>
<dbReference type="GO" id="GO:0004089">
    <property type="term" value="F:carbonate dehydratase activity"/>
    <property type="evidence" value="ECO:0007669"/>
    <property type="project" value="UniProtKB-UniRule"/>
</dbReference>
<dbReference type="PANTHER" id="PTHR11002:SF19">
    <property type="entry name" value="BETA CARBONIC ANHYDRASE 6, MITOCHONDRIAL"/>
    <property type="match status" value="1"/>
</dbReference>
<sequence length="345" mass="39616">MLIRREVRNGLANPPVIVIFSIKGSKARWIIPSLAALRPSTVYRDPFRCIPFSRLTNSFLGRPSRSDPRIRQINLVQVEETHLRLLPSVKRNPNFGLEASSDDSALAKDHHTNFIVRNVPKANNEVDLFDEMRQRFLSFKKRIYLENLEHYQRLAEEQTPKFMVIACADSRVCPSNILGFQPGEAFMIRNVANLVPPLENGPSETNAALEFAVNTLEVENILVIGHSRCGGIETLMSMQEESNSSFIYKWIIKAKVARLRTRAAALDHSFDQQCRHCEKESINDSLLNLLTYPWIEDRVKKNQLSIHGGYYDFLNFTFEKWTLDINEDSSIDGGRYLVKDQAFWT</sequence>
<keyword evidence="4" id="KW-0702">S-nitrosylation</keyword>
<dbReference type="GO" id="GO:0008270">
    <property type="term" value="F:zinc ion binding"/>
    <property type="evidence" value="ECO:0007669"/>
    <property type="project" value="UniProtKB-UniRule"/>
</dbReference>
<comment type="caution">
    <text evidence="10">The sequence shown here is derived from an EMBL/GenBank/DDBJ whole genome shotgun (WGS) entry which is preliminary data.</text>
</comment>
<comment type="catalytic activity">
    <reaction evidence="7 9">
        <text>hydrogencarbonate + H(+) = CO2 + H2O</text>
        <dbReference type="Rhea" id="RHEA:10748"/>
        <dbReference type="ChEBI" id="CHEBI:15377"/>
        <dbReference type="ChEBI" id="CHEBI:15378"/>
        <dbReference type="ChEBI" id="CHEBI:16526"/>
        <dbReference type="ChEBI" id="CHEBI:17544"/>
        <dbReference type="EC" id="4.2.1.1"/>
    </reaction>
</comment>
<comment type="cofactor">
    <cofactor evidence="8">
        <name>Zn(2+)</name>
        <dbReference type="ChEBI" id="CHEBI:29105"/>
    </cofactor>
    <text evidence="8">Binds 1 zinc ion per subunit.</text>
</comment>
<feature type="binding site" evidence="8">
    <location>
        <position position="169"/>
    </location>
    <ligand>
        <name>Zn(2+)</name>
        <dbReference type="ChEBI" id="CHEBI:29105"/>
    </ligand>
</feature>
<dbReference type="InterPro" id="IPR045066">
    <property type="entry name" value="Beta_CA_cladeB"/>
</dbReference>
<dbReference type="EC" id="4.2.1.1" evidence="3 9"/>
<dbReference type="PROSITE" id="PS00704">
    <property type="entry name" value="PROK_CO2_ANHYDRASE_1"/>
    <property type="match status" value="1"/>
</dbReference>
<evidence type="ECO:0000313" key="10">
    <source>
        <dbReference type="EMBL" id="PON63482.1"/>
    </source>
</evidence>
<feature type="binding site" evidence="8">
    <location>
        <position position="229"/>
    </location>
    <ligand>
        <name>Zn(2+)</name>
        <dbReference type="ChEBI" id="CHEBI:29105"/>
    </ligand>
</feature>
<evidence type="ECO:0000256" key="7">
    <source>
        <dbReference type="ARBA" id="ARBA00048348"/>
    </source>
</evidence>
<accession>A0A2P5CR37</accession>
<dbReference type="InterPro" id="IPR001765">
    <property type="entry name" value="Carbonic_anhydrase"/>
</dbReference>
<dbReference type="CDD" id="cd00884">
    <property type="entry name" value="beta_CA_cladeB"/>
    <property type="match status" value="1"/>
</dbReference>
<comment type="function">
    <text evidence="1 9">Reversible hydration of carbon dioxide.</text>
</comment>
<keyword evidence="8" id="KW-0479">Metal-binding</keyword>
<dbReference type="AlphaFoldDB" id="A0A2P5CR37"/>
<evidence type="ECO:0000256" key="9">
    <source>
        <dbReference type="RuleBase" id="RU003956"/>
    </source>
</evidence>
<dbReference type="STRING" id="3476.A0A2P5CR37"/>
<evidence type="ECO:0000256" key="8">
    <source>
        <dbReference type="PIRSR" id="PIRSR601765-1"/>
    </source>
</evidence>
<evidence type="ECO:0000256" key="2">
    <source>
        <dbReference type="ARBA" id="ARBA00006217"/>
    </source>
</evidence>
<evidence type="ECO:0000256" key="5">
    <source>
        <dbReference type="ARBA" id="ARBA00022833"/>
    </source>
</evidence>
<name>A0A2P5CR37_PARAD</name>
<evidence type="ECO:0000256" key="3">
    <source>
        <dbReference type="ARBA" id="ARBA00012925"/>
    </source>
</evidence>
<keyword evidence="5 8" id="KW-0862">Zinc</keyword>
<dbReference type="InterPro" id="IPR036874">
    <property type="entry name" value="Carbonic_anhydrase_sf"/>
</dbReference>
<dbReference type="Gene3D" id="3.40.1050.10">
    <property type="entry name" value="Carbonic anhydrase"/>
    <property type="match status" value="1"/>
</dbReference>
<dbReference type="Proteomes" id="UP000237105">
    <property type="component" value="Unassembled WGS sequence"/>
</dbReference>
<reference evidence="11" key="1">
    <citation type="submission" date="2016-06" db="EMBL/GenBank/DDBJ databases">
        <title>Parallel loss of symbiosis genes in relatives of nitrogen-fixing non-legume Parasponia.</title>
        <authorList>
            <person name="Van Velzen R."/>
            <person name="Holmer R."/>
            <person name="Bu F."/>
            <person name="Rutten L."/>
            <person name="Van Zeijl A."/>
            <person name="Liu W."/>
            <person name="Santuari L."/>
            <person name="Cao Q."/>
            <person name="Sharma T."/>
            <person name="Shen D."/>
            <person name="Roswanjaya Y."/>
            <person name="Wardhani T."/>
            <person name="Kalhor M.S."/>
            <person name="Jansen J."/>
            <person name="Van den Hoogen J."/>
            <person name="Gungor B."/>
            <person name="Hartog M."/>
            <person name="Hontelez J."/>
            <person name="Verver J."/>
            <person name="Yang W.-C."/>
            <person name="Schijlen E."/>
            <person name="Repin R."/>
            <person name="Schilthuizen M."/>
            <person name="Schranz E."/>
            <person name="Heidstra R."/>
            <person name="Miyata K."/>
            <person name="Fedorova E."/>
            <person name="Kohlen W."/>
            <person name="Bisseling T."/>
            <person name="Smit S."/>
            <person name="Geurts R."/>
        </authorList>
    </citation>
    <scope>NUCLEOTIDE SEQUENCE [LARGE SCALE GENOMIC DNA]</scope>
    <source>
        <strain evidence="11">cv. WU1-14</strain>
    </source>
</reference>
<keyword evidence="11" id="KW-1185">Reference proteome</keyword>
<dbReference type="OrthoDB" id="10248475at2759"/>
<dbReference type="Pfam" id="PF00484">
    <property type="entry name" value="Pro_CA"/>
    <property type="match status" value="1"/>
</dbReference>
<dbReference type="SUPFAM" id="SSF53056">
    <property type="entry name" value="beta-carbonic anhydrase, cab"/>
    <property type="match status" value="1"/>
</dbReference>
<dbReference type="FunFam" id="3.40.1050.10:FF:000003">
    <property type="entry name" value="Carbonic anhydrase"/>
    <property type="match status" value="1"/>
</dbReference>
<proteinExistence type="inferred from homology"/>
<gene>
    <name evidence="10" type="primary">PanBCA6</name>
    <name evidence="10" type="ORF">PanWU01x14_131460</name>
</gene>
<dbReference type="SMART" id="SM00947">
    <property type="entry name" value="Pro_CA"/>
    <property type="match status" value="1"/>
</dbReference>
<dbReference type="InterPro" id="IPR015892">
    <property type="entry name" value="Carbonic_anhydrase_CS"/>
</dbReference>
<organism evidence="10 11">
    <name type="scientific">Parasponia andersonii</name>
    <name type="common">Sponia andersonii</name>
    <dbReference type="NCBI Taxonomy" id="3476"/>
    <lineage>
        <taxon>Eukaryota</taxon>
        <taxon>Viridiplantae</taxon>
        <taxon>Streptophyta</taxon>
        <taxon>Embryophyta</taxon>
        <taxon>Tracheophyta</taxon>
        <taxon>Spermatophyta</taxon>
        <taxon>Magnoliopsida</taxon>
        <taxon>eudicotyledons</taxon>
        <taxon>Gunneridae</taxon>
        <taxon>Pentapetalae</taxon>
        <taxon>rosids</taxon>
        <taxon>fabids</taxon>
        <taxon>Rosales</taxon>
        <taxon>Cannabaceae</taxon>
        <taxon>Parasponia</taxon>
    </lineage>
</organism>
<dbReference type="EMBL" id="JXTB01000104">
    <property type="protein sequence ID" value="PON63482.1"/>
    <property type="molecule type" value="Genomic_DNA"/>
</dbReference>
<evidence type="ECO:0000256" key="6">
    <source>
        <dbReference type="ARBA" id="ARBA00023239"/>
    </source>
</evidence>
<protein>
    <recommendedName>
        <fullName evidence="3 9">Carbonic anhydrase</fullName>
        <ecNumber evidence="3 9">4.2.1.1</ecNumber>
    </recommendedName>
    <alternativeName>
        <fullName evidence="9">Carbonate dehydratase</fullName>
    </alternativeName>
</protein>
<evidence type="ECO:0000256" key="4">
    <source>
        <dbReference type="ARBA" id="ARBA00022799"/>
    </source>
</evidence>
<keyword evidence="6 9" id="KW-0456">Lyase</keyword>
<dbReference type="GO" id="GO:0015976">
    <property type="term" value="P:carbon utilization"/>
    <property type="evidence" value="ECO:0007669"/>
    <property type="project" value="InterPro"/>
</dbReference>
<comment type="similarity">
    <text evidence="2 9">Belongs to the beta-class carbonic anhydrase family.</text>
</comment>
<dbReference type="PROSITE" id="PS00705">
    <property type="entry name" value="PROK_CO2_ANHYDRASE_2"/>
    <property type="match status" value="1"/>
</dbReference>
<evidence type="ECO:0000256" key="1">
    <source>
        <dbReference type="ARBA" id="ARBA00002904"/>
    </source>
</evidence>
<feature type="binding site" evidence="8">
    <location>
        <position position="167"/>
    </location>
    <ligand>
        <name>Zn(2+)</name>
        <dbReference type="ChEBI" id="CHEBI:29105"/>
    </ligand>
</feature>